<proteinExistence type="predicted"/>
<evidence type="ECO:0000259" key="2">
    <source>
        <dbReference type="Pfam" id="PF07853"/>
    </source>
</evidence>
<comment type="caution">
    <text evidence="3">The sequence shown here is derived from an EMBL/GenBank/DDBJ whole genome shotgun (WGS) entry which is preliminary data.</text>
</comment>
<reference evidence="4" key="1">
    <citation type="submission" date="2018-10" db="EMBL/GenBank/DDBJ databases">
        <authorList>
            <person name="Peiro R."/>
            <person name="Begona"/>
            <person name="Cbmso G."/>
            <person name="Lopez M."/>
            <person name="Gonzalez S."/>
            <person name="Sacristan E."/>
            <person name="Castillo E."/>
        </authorList>
    </citation>
    <scope>NUCLEOTIDE SEQUENCE [LARGE SCALE GENOMIC DNA]</scope>
</reference>
<evidence type="ECO:0000313" key="3">
    <source>
        <dbReference type="EMBL" id="VCU11031.1"/>
    </source>
</evidence>
<dbReference type="Pfam" id="PF07853">
    <property type="entry name" value="DUF1648"/>
    <property type="match status" value="1"/>
</dbReference>
<keyword evidence="1" id="KW-0472">Membrane</keyword>
<name>A0A327KH45_9BRAD</name>
<feature type="transmembrane region" description="Helical" evidence="1">
    <location>
        <begin position="12"/>
        <end position="33"/>
    </location>
</feature>
<keyword evidence="1" id="KW-0812">Transmembrane</keyword>
<feature type="transmembrane region" description="Helical" evidence="1">
    <location>
        <begin position="55"/>
        <end position="73"/>
    </location>
</feature>
<sequence length="114" mass="12237">MSERGLLVAADLVYAAALAAMVAASLWVAPQIATDTVPMQWGLDGKPTWYAPKEVGLWFTVGLAVVLRVVMLLQAQWGAPRRRKAAVGLMVFSVIVAVVHAGHLVAVMRWAATQ</sequence>
<evidence type="ECO:0000313" key="4">
    <source>
        <dbReference type="Proteomes" id="UP000289200"/>
    </source>
</evidence>
<gene>
    <name evidence="3" type="ORF">RHODGE_RHODGE_04235</name>
</gene>
<dbReference type="AlphaFoldDB" id="A0A327KH45"/>
<organism evidence="3 4">
    <name type="scientific">Rhodoplanes serenus</name>
    <dbReference type="NCBI Taxonomy" id="200615"/>
    <lineage>
        <taxon>Bacteria</taxon>
        <taxon>Pseudomonadati</taxon>
        <taxon>Pseudomonadota</taxon>
        <taxon>Alphaproteobacteria</taxon>
        <taxon>Hyphomicrobiales</taxon>
        <taxon>Nitrobacteraceae</taxon>
        <taxon>Rhodoplanes</taxon>
    </lineage>
</organism>
<dbReference type="EMBL" id="UWOC01000186">
    <property type="protein sequence ID" value="VCU11031.1"/>
    <property type="molecule type" value="Genomic_DNA"/>
</dbReference>
<dbReference type="InterPro" id="IPR012867">
    <property type="entry name" value="DUF1648"/>
</dbReference>
<feature type="domain" description="DUF1648" evidence="2">
    <location>
        <begin position="18"/>
        <end position="63"/>
    </location>
</feature>
<dbReference type="OrthoDB" id="8003659at2"/>
<keyword evidence="4" id="KW-1185">Reference proteome</keyword>
<accession>A0A327KH45</accession>
<dbReference type="Proteomes" id="UP000289200">
    <property type="component" value="Unassembled WGS sequence"/>
</dbReference>
<evidence type="ECO:0000256" key="1">
    <source>
        <dbReference type="SAM" id="Phobius"/>
    </source>
</evidence>
<keyword evidence="1" id="KW-1133">Transmembrane helix</keyword>
<feature type="transmembrane region" description="Helical" evidence="1">
    <location>
        <begin position="85"/>
        <end position="112"/>
    </location>
</feature>
<protein>
    <recommendedName>
        <fullName evidence="2">DUF1648 domain-containing protein</fullName>
    </recommendedName>
</protein>
<dbReference type="RefSeq" id="WP_111383441.1">
    <property type="nucleotide sequence ID" value="NZ_NPEW01000006.1"/>
</dbReference>